<dbReference type="AlphaFoldDB" id="A0AAJ7UL19"/>
<feature type="transmembrane region" description="Helical" evidence="8">
    <location>
        <begin position="106"/>
        <end position="125"/>
    </location>
</feature>
<dbReference type="InterPro" id="IPR047123">
    <property type="entry name" value="MYADM-like"/>
</dbReference>
<dbReference type="InterPro" id="IPR008253">
    <property type="entry name" value="Marvel"/>
</dbReference>
<evidence type="ECO:0000256" key="1">
    <source>
        <dbReference type="ARBA" id="ARBA00004141"/>
    </source>
</evidence>
<dbReference type="PANTHER" id="PTHR17068:SF11">
    <property type="entry name" value="MYELOID-ASSOCIATED DIFFERENTIATION MARKER-LIKE PROTEIN 2"/>
    <property type="match status" value="1"/>
</dbReference>
<comment type="subcellular location">
    <subcellularLocation>
        <location evidence="1">Membrane</location>
        <topology evidence="1">Multi-pass membrane protein</topology>
    </subcellularLocation>
</comment>
<comment type="similarity">
    <text evidence="6">Belongs to the MAL family.</text>
</comment>
<keyword evidence="5 7" id="KW-0472">Membrane</keyword>
<evidence type="ECO:0000256" key="9">
    <source>
        <dbReference type="SAM" id="SignalP"/>
    </source>
</evidence>
<feature type="transmembrane region" description="Helical" evidence="8">
    <location>
        <begin position="146"/>
        <end position="163"/>
    </location>
</feature>
<organism evidence="11 12">
    <name type="scientific">Petromyzon marinus</name>
    <name type="common">Sea lamprey</name>
    <dbReference type="NCBI Taxonomy" id="7757"/>
    <lineage>
        <taxon>Eukaryota</taxon>
        <taxon>Metazoa</taxon>
        <taxon>Chordata</taxon>
        <taxon>Craniata</taxon>
        <taxon>Vertebrata</taxon>
        <taxon>Cyclostomata</taxon>
        <taxon>Hyperoartia</taxon>
        <taxon>Petromyzontiformes</taxon>
        <taxon>Petromyzontidae</taxon>
        <taxon>Petromyzon</taxon>
    </lineage>
</organism>
<feature type="transmembrane region" description="Helical" evidence="8">
    <location>
        <begin position="40"/>
        <end position="62"/>
    </location>
</feature>
<evidence type="ECO:0000313" key="11">
    <source>
        <dbReference type="Proteomes" id="UP001318040"/>
    </source>
</evidence>
<evidence type="ECO:0000256" key="2">
    <source>
        <dbReference type="ARBA" id="ARBA00022692"/>
    </source>
</evidence>
<evidence type="ECO:0000256" key="6">
    <source>
        <dbReference type="ARBA" id="ARBA00034721"/>
    </source>
</evidence>
<evidence type="ECO:0000256" key="5">
    <source>
        <dbReference type="ARBA" id="ARBA00023136"/>
    </source>
</evidence>
<evidence type="ECO:0000256" key="8">
    <source>
        <dbReference type="SAM" id="Phobius"/>
    </source>
</evidence>
<evidence type="ECO:0000313" key="12">
    <source>
        <dbReference type="RefSeq" id="XP_032837181.1"/>
    </source>
</evidence>
<sequence length="291" mass="32376">MSQVALWVLRILEMAGTCTAFSLLVHKGGWGEHNYGHFCMAVWCICFILSTIVMIVEISRLYKKLPFSWSDLTITISTCCCIMLLLVSILYPVFSLNGTQVTGEVKGFRIGTTVASCLTTLVYAAEVGVARHTADEMNGFMSTIPGILKIVEAFIAILIFLVVDDKDVYNTTPAKEWSMAVYCLCFIGSFLAIVVAIVKWPIHRFDPPVDKIMLGFAAFAVVAYASAVFLWPIYSFDGAFQIAQNSRPTNCPTEWGECEYDDNVSVTVATCFNFIVYLIDLILITKKVLKR</sequence>
<dbReference type="Proteomes" id="UP001318040">
    <property type="component" value="Chromosome 3"/>
</dbReference>
<feature type="transmembrane region" description="Helical" evidence="8">
    <location>
        <begin position="264"/>
        <end position="284"/>
    </location>
</feature>
<keyword evidence="2 7" id="KW-0812">Transmembrane</keyword>
<feature type="chain" id="PRO_5042566382" evidence="9">
    <location>
        <begin position="21"/>
        <end position="291"/>
    </location>
</feature>
<keyword evidence="3" id="KW-0677">Repeat</keyword>
<feature type="domain" description="MARVEL" evidence="10">
    <location>
        <begin position="140"/>
        <end position="289"/>
    </location>
</feature>
<evidence type="ECO:0000259" key="10">
    <source>
        <dbReference type="PROSITE" id="PS51225"/>
    </source>
</evidence>
<feature type="signal peptide" evidence="9">
    <location>
        <begin position="1"/>
        <end position="20"/>
    </location>
</feature>
<proteinExistence type="inferred from homology"/>
<gene>
    <name evidence="12" type="primary">LOC116958575</name>
</gene>
<dbReference type="KEGG" id="pmrn:116958575"/>
<dbReference type="PANTHER" id="PTHR17068">
    <property type="entry name" value="MYELOID-ASSOCIATED DIFFERENTIATION MARKER MYADM FAMILY MEMBER"/>
    <property type="match status" value="1"/>
</dbReference>
<keyword evidence="9" id="KW-0732">Signal</keyword>
<name>A0AAJ7UL19_PETMA</name>
<evidence type="ECO:0000256" key="3">
    <source>
        <dbReference type="ARBA" id="ARBA00022737"/>
    </source>
</evidence>
<feature type="transmembrane region" description="Helical" evidence="8">
    <location>
        <begin position="74"/>
        <end position="94"/>
    </location>
</feature>
<dbReference type="RefSeq" id="XP_032837181.1">
    <property type="nucleotide sequence ID" value="XM_032981290.1"/>
</dbReference>
<dbReference type="GeneID" id="116958575"/>
<evidence type="ECO:0000256" key="4">
    <source>
        <dbReference type="ARBA" id="ARBA00022989"/>
    </source>
</evidence>
<keyword evidence="11" id="KW-1185">Reference proteome</keyword>
<feature type="domain" description="MARVEL" evidence="10">
    <location>
        <begin position="1"/>
        <end position="135"/>
    </location>
</feature>
<protein>
    <submittedName>
        <fullName evidence="12">Myeloid-associated differentiation marker homolog</fullName>
    </submittedName>
</protein>
<reference evidence="12" key="1">
    <citation type="submission" date="2025-08" db="UniProtKB">
        <authorList>
            <consortium name="RefSeq"/>
        </authorList>
    </citation>
    <scope>IDENTIFICATION</scope>
    <source>
        <tissue evidence="12">Sperm</tissue>
    </source>
</reference>
<feature type="transmembrane region" description="Helical" evidence="8">
    <location>
        <begin position="179"/>
        <end position="200"/>
    </location>
</feature>
<evidence type="ECO:0000256" key="7">
    <source>
        <dbReference type="PROSITE-ProRule" id="PRU00581"/>
    </source>
</evidence>
<accession>A0AAJ7UL19</accession>
<keyword evidence="4 8" id="KW-1133">Transmembrane helix</keyword>
<feature type="transmembrane region" description="Helical" evidence="8">
    <location>
        <begin position="212"/>
        <end position="234"/>
    </location>
</feature>
<dbReference type="GO" id="GO:0016020">
    <property type="term" value="C:membrane"/>
    <property type="evidence" value="ECO:0007669"/>
    <property type="project" value="UniProtKB-SubCell"/>
</dbReference>
<dbReference type="PROSITE" id="PS51225">
    <property type="entry name" value="MARVEL"/>
    <property type="match status" value="2"/>
</dbReference>
<dbReference type="Pfam" id="PF01284">
    <property type="entry name" value="MARVEL"/>
    <property type="match status" value="1"/>
</dbReference>